<accession>A0A1L7WBV4</accession>
<feature type="domain" description="Zn(2)-C6 fungal-type" evidence="7">
    <location>
        <begin position="30"/>
        <end position="64"/>
    </location>
</feature>
<reference evidence="8 9" key="1">
    <citation type="submission" date="2016-03" db="EMBL/GenBank/DDBJ databases">
        <authorList>
            <person name="Ploux O."/>
        </authorList>
    </citation>
    <scope>NUCLEOTIDE SEQUENCE [LARGE SCALE GENOMIC DNA]</scope>
    <source>
        <strain evidence="8 9">UAMH 11012</strain>
    </source>
</reference>
<proteinExistence type="predicted"/>
<keyword evidence="2" id="KW-0862">Zinc</keyword>
<dbReference type="InterPro" id="IPR021858">
    <property type="entry name" value="Fun_TF"/>
</dbReference>
<dbReference type="GO" id="GO:0003677">
    <property type="term" value="F:DNA binding"/>
    <property type="evidence" value="ECO:0007669"/>
    <property type="project" value="UniProtKB-KW"/>
</dbReference>
<evidence type="ECO:0000256" key="1">
    <source>
        <dbReference type="ARBA" id="ARBA00022723"/>
    </source>
</evidence>
<evidence type="ECO:0000256" key="5">
    <source>
        <dbReference type="ARBA" id="ARBA00023163"/>
    </source>
</evidence>
<evidence type="ECO:0000256" key="3">
    <source>
        <dbReference type="ARBA" id="ARBA00023015"/>
    </source>
</evidence>
<dbReference type="STRING" id="576137.A0A1L7WBV4"/>
<sequence>MPNDEALPKSNRDVRHASQSTLHLCSRGICLTCSRVRRIKCDEKRPACANCSNTGRACDGYPPSFEFRAVTINPQSKTALAPSSASTPVPRTMISLERHQSSDLGNENNVSVGTPLRQPEILPGTTQEQQFFIVFRQNVAPTLGGYFDTDFWNTQIPRVAYSEPAVFHATIAIAALDHYDASNPDTLGSEQQVSFLLHYNKAIQFVKHQIQNEGSSQLVILLTCLLFICLEFKRGNTDVALKHLQNGLSILHSQHRNHEPSELSDIRQKLSNMFSRLGIQGSLVGQQPPPGSPLNLNASQPVSVPFANIGEARNHLISLFIESLRPSGPNFTFEASFSTLSSEQARRATLISQLHQHAHDPPPSHPKPHRYNLELDYDPVLRWLLNRTCIRRLYQYFSDDPLSRSILHRGLTE</sequence>
<dbReference type="PANTHER" id="PTHR36206">
    <property type="entry name" value="ASPERCRYPTIN BIOSYNTHESIS CLUSTER-SPECIFIC TRANSCRIPTION REGULATOR ATNN-RELATED"/>
    <property type="match status" value="1"/>
</dbReference>
<gene>
    <name evidence="8" type="ORF">PAC_00122</name>
</gene>
<dbReference type="Proteomes" id="UP000184330">
    <property type="component" value="Unassembled WGS sequence"/>
</dbReference>
<dbReference type="Gene3D" id="4.10.240.10">
    <property type="entry name" value="Zn(2)-C6 fungal-type DNA-binding domain"/>
    <property type="match status" value="1"/>
</dbReference>
<dbReference type="SUPFAM" id="SSF57701">
    <property type="entry name" value="Zn2/Cys6 DNA-binding domain"/>
    <property type="match status" value="1"/>
</dbReference>
<keyword evidence="1" id="KW-0479">Metal-binding</keyword>
<evidence type="ECO:0000256" key="6">
    <source>
        <dbReference type="ARBA" id="ARBA00023242"/>
    </source>
</evidence>
<dbReference type="GO" id="GO:0000981">
    <property type="term" value="F:DNA-binding transcription factor activity, RNA polymerase II-specific"/>
    <property type="evidence" value="ECO:0007669"/>
    <property type="project" value="InterPro"/>
</dbReference>
<evidence type="ECO:0000256" key="4">
    <source>
        <dbReference type="ARBA" id="ARBA00023125"/>
    </source>
</evidence>
<protein>
    <recommendedName>
        <fullName evidence="7">Zn(2)-C6 fungal-type domain-containing protein</fullName>
    </recommendedName>
</protein>
<name>A0A1L7WBV4_9HELO</name>
<evidence type="ECO:0000313" key="9">
    <source>
        <dbReference type="Proteomes" id="UP000184330"/>
    </source>
</evidence>
<evidence type="ECO:0000256" key="2">
    <source>
        <dbReference type="ARBA" id="ARBA00022833"/>
    </source>
</evidence>
<keyword evidence="9" id="KW-1185">Reference proteome</keyword>
<dbReference type="GO" id="GO:0008270">
    <property type="term" value="F:zinc ion binding"/>
    <property type="evidence" value="ECO:0007669"/>
    <property type="project" value="InterPro"/>
</dbReference>
<dbReference type="OrthoDB" id="2593732at2759"/>
<dbReference type="AlphaFoldDB" id="A0A1L7WBV4"/>
<dbReference type="Pfam" id="PF00172">
    <property type="entry name" value="Zn_clus"/>
    <property type="match status" value="1"/>
</dbReference>
<dbReference type="Pfam" id="PF11951">
    <property type="entry name" value="Fungal_trans_2"/>
    <property type="match status" value="1"/>
</dbReference>
<dbReference type="EMBL" id="FJOG01000001">
    <property type="protein sequence ID" value="CZR50250.1"/>
    <property type="molecule type" value="Genomic_DNA"/>
</dbReference>
<keyword evidence="3" id="KW-0805">Transcription regulation</keyword>
<dbReference type="PANTHER" id="PTHR36206:SF12">
    <property type="entry name" value="ASPERCRYPTIN BIOSYNTHESIS CLUSTER-SPECIFIC TRANSCRIPTION REGULATOR ATNN-RELATED"/>
    <property type="match status" value="1"/>
</dbReference>
<organism evidence="8 9">
    <name type="scientific">Phialocephala subalpina</name>
    <dbReference type="NCBI Taxonomy" id="576137"/>
    <lineage>
        <taxon>Eukaryota</taxon>
        <taxon>Fungi</taxon>
        <taxon>Dikarya</taxon>
        <taxon>Ascomycota</taxon>
        <taxon>Pezizomycotina</taxon>
        <taxon>Leotiomycetes</taxon>
        <taxon>Helotiales</taxon>
        <taxon>Mollisiaceae</taxon>
        <taxon>Phialocephala</taxon>
        <taxon>Phialocephala fortinii species complex</taxon>
    </lineage>
</organism>
<evidence type="ECO:0000259" key="7">
    <source>
        <dbReference type="Pfam" id="PF00172"/>
    </source>
</evidence>
<keyword evidence="6" id="KW-0539">Nucleus</keyword>
<dbReference type="InterPro" id="IPR001138">
    <property type="entry name" value="Zn2Cys6_DnaBD"/>
</dbReference>
<dbReference type="InterPro" id="IPR052360">
    <property type="entry name" value="Transcr_Regulatory_Proteins"/>
</dbReference>
<dbReference type="InterPro" id="IPR036864">
    <property type="entry name" value="Zn2-C6_fun-type_DNA-bd_sf"/>
</dbReference>
<evidence type="ECO:0000313" key="8">
    <source>
        <dbReference type="EMBL" id="CZR50250.1"/>
    </source>
</evidence>
<keyword evidence="5" id="KW-0804">Transcription</keyword>
<dbReference type="CDD" id="cd00067">
    <property type="entry name" value="GAL4"/>
    <property type="match status" value="1"/>
</dbReference>
<keyword evidence="4" id="KW-0238">DNA-binding</keyword>